<proteinExistence type="inferred from homology"/>
<evidence type="ECO:0000256" key="7">
    <source>
        <dbReference type="ARBA" id="ARBA00022729"/>
    </source>
</evidence>
<evidence type="ECO:0000256" key="12">
    <source>
        <dbReference type="ARBA" id="ARBA00023170"/>
    </source>
</evidence>
<keyword evidence="4 14" id="KW-1134">Transmembrane beta strand</keyword>
<keyword evidence="7 16" id="KW-0732">Signal</keyword>
<keyword evidence="11 14" id="KW-0472">Membrane</keyword>
<dbReference type="Gene3D" id="2.170.130.10">
    <property type="entry name" value="TonB-dependent receptor, plug domain"/>
    <property type="match status" value="1"/>
</dbReference>
<feature type="domain" description="TonB-dependent receptor-like beta-barrel" evidence="17">
    <location>
        <begin position="235"/>
        <end position="674"/>
    </location>
</feature>
<evidence type="ECO:0000256" key="8">
    <source>
        <dbReference type="ARBA" id="ARBA00023004"/>
    </source>
</evidence>
<evidence type="ECO:0000256" key="6">
    <source>
        <dbReference type="ARBA" id="ARBA00022692"/>
    </source>
</evidence>
<reference evidence="20" key="2">
    <citation type="journal article" date="2017" name="Plant Physiol. Biochem.">
        <title>Differential oxidative and antioxidative response of duckweed Lemna minor toward plant growth promoting/inhibiting bacteria.</title>
        <authorList>
            <person name="Ishizawa H."/>
            <person name="Kuroda M."/>
            <person name="Morikawa M."/>
            <person name="Ike M."/>
        </authorList>
    </citation>
    <scope>NUCLEOTIDE SEQUENCE [LARGE SCALE GENOMIC DNA]</scope>
    <source>
        <strain evidence="20">M6</strain>
    </source>
</reference>
<evidence type="ECO:0000313" key="20">
    <source>
        <dbReference type="Proteomes" id="UP000278756"/>
    </source>
</evidence>
<evidence type="ECO:0000259" key="18">
    <source>
        <dbReference type="Pfam" id="PF07715"/>
    </source>
</evidence>
<keyword evidence="8" id="KW-0408">Iron</keyword>
<evidence type="ECO:0000313" key="19">
    <source>
        <dbReference type="EMBL" id="BBF80242.1"/>
    </source>
</evidence>
<dbReference type="SUPFAM" id="SSF56935">
    <property type="entry name" value="Porins"/>
    <property type="match status" value="1"/>
</dbReference>
<feature type="domain" description="TonB-dependent receptor plug" evidence="18">
    <location>
        <begin position="57"/>
        <end position="162"/>
    </location>
</feature>
<dbReference type="Pfam" id="PF07715">
    <property type="entry name" value="Plug"/>
    <property type="match status" value="1"/>
</dbReference>
<gene>
    <name evidence="19" type="ORF">EM6_0821</name>
</gene>
<evidence type="ECO:0000256" key="5">
    <source>
        <dbReference type="ARBA" id="ARBA00022496"/>
    </source>
</evidence>
<dbReference type="InterPro" id="IPR012910">
    <property type="entry name" value="Plug_dom"/>
</dbReference>
<dbReference type="CDD" id="cd01347">
    <property type="entry name" value="ligand_gated_channel"/>
    <property type="match status" value="1"/>
</dbReference>
<evidence type="ECO:0000256" key="10">
    <source>
        <dbReference type="ARBA" id="ARBA00023077"/>
    </source>
</evidence>
<dbReference type="Proteomes" id="UP000278756">
    <property type="component" value="Chromosome 1"/>
</dbReference>
<evidence type="ECO:0000256" key="3">
    <source>
        <dbReference type="ARBA" id="ARBA00022448"/>
    </source>
</evidence>
<dbReference type="PANTHER" id="PTHR32552:SF68">
    <property type="entry name" value="FERRICHROME OUTER MEMBRANE TRANSPORTER_PHAGE RECEPTOR"/>
    <property type="match status" value="1"/>
</dbReference>
<comment type="similarity">
    <text evidence="2 14 15">Belongs to the TonB-dependent receptor family.</text>
</comment>
<dbReference type="InterPro" id="IPR036942">
    <property type="entry name" value="Beta-barrel_TonB_sf"/>
</dbReference>
<keyword evidence="10 15" id="KW-0798">TonB box</keyword>
<dbReference type="GO" id="GO:0009279">
    <property type="term" value="C:cell outer membrane"/>
    <property type="evidence" value="ECO:0007669"/>
    <property type="project" value="UniProtKB-SubCell"/>
</dbReference>
<protein>
    <submittedName>
        <fullName evidence="19">Ferrichrome-iron receptor</fullName>
    </submittedName>
</protein>
<dbReference type="PROSITE" id="PS52016">
    <property type="entry name" value="TONB_DEPENDENT_REC_3"/>
    <property type="match status" value="1"/>
</dbReference>
<accession>A0A3G9FYP6</accession>
<keyword evidence="6 14" id="KW-0812">Transmembrane</keyword>
<sequence>MKTHLLMTAAMAALSTPVVSQAAEAGEVTTEVVVTGRKLLPARTTEANRTAIPNLLTPQAIQVVPVEVLQDQQVFTLSDATRNVSGVTTDFGFNGLTQPLLVLRGFPSTSMTAFGSMLGASNYYLDGTRVSGLPVNMTNVQAVEVLKGPNSVLFGRGEPGGVVNVVTKSLRAMPGLEFAQTLGEYGLSSTSLNGGGAVTDDKTLLVGGSASYYTTDSVRDFVEEKLASVGLKVQWQASPNTTVSASADYLDHRYRNDYGIPAIGNTVANLPLHTQFNNAPELSHIESRVLRFEVAHRLSDNWSLKAKAISFDADMREVDITPYRMDMAMSGACDGDGNPLCRYYYYARPDGSNSMGQYALDLTGKITAGKVTHNLLISADAYRAKKKGITLFSAIGGVDIYNPVFTNTPKLGDTVVLDALDYVDYNNWQGLSVQDQIDFGNGLNLVLAVRHDKAEAGYILPGVTTNTVEYTSPRAGLVWSFSPNQTLYAQAQSSLAANNGRDMLGKAVDPETAKQTEIGYKYQAPDGKLSATVALYELIKKNRADFTLYYVTGEILTTGEARSRGLEVDVIGEVTPALSLIASYAYTDTEVTQDANYQGKALANVPEHAASLWATYSVSEKWRVGAGLFYQGDRYGDIGNTFVMPAYTRVDAMVSRAFEVSGKAALIQLNVNNLFDERYYTGSHQFVQDWVQPGAPRTASVTLRLAY</sequence>
<evidence type="ECO:0000256" key="14">
    <source>
        <dbReference type="PROSITE-ProRule" id="PRU01360"/>
    </source>
</evidence>
<keyword evidence="3 14" id="KW-0813">Transport</keyword>
<feature type="chain" id="PRO_5018322583" evidence="16">
    <location>
        <begin position="23"/>
        <end position="707"/>
    </location>
</feature>
<evidence type="ECO:0000256" key="9">
    <source>
        <dbReference type="ARBA" id="ARBA00023065"/>
    </source>
</evidence>
<keyword evidence="5" id="KW-0410">Iron transport</keyword>
<organism evidence="19 20">
    <name type="scientific">Asticcacaulis excentricus</name>
    <dbReference type="NCBI Taxonomy" id="78587"/>
    <lineage>
        <taxon>Bacteria</taxon>
        <taxon>Pseudomonadati</taxon>
        <taxon>Pseudomonadota</taxon>
        <taxon>Alphaproteobacteria</taxon>
        <taxon>Caulobacterales</taxon>
        <taxon>Caulobacteraceae</taxon>
        <taxon>Asticcacaulis</taxon>
    </lineage>
</organism>
<evidence type="ECO:0000256" key="13">
    <source>
        <dbReference type="ARBA" id="ARBA00023237"/>
    </source>
</evidence>
<dbReference type="EMBL" id="AP018827">
    <property type="protein sequence ID" value="BBF80242.1"/>
    <property type="molecule type" value="Genomic_DNA"/>
</dbReference>
<name>A0A3G9FYP6_9CAUL</name>
<reference evidence="20" key="1">
    <citation type="journal article" date="2017" name="Biotechnol. Biofuels">
        <title>Evaluation of environmental bacterial communities as a factor affecting the growth of duckweed Lemna minor.</title>
        <authorList>
            <person name="Ishizawa H."/>
            <person name="Kuroda M."/>
            <person name="Morikawa M."/>
            <person name="Ike M."/>
        </authorList>
    </citation>
    <scope>NUCLEOTIDE SEQUENCE [LARGE SCALE GENOMIC DNA]</scope>
    <source>
        <strain evidence="20">M6</strain>
    </source>
</reference>
<comment type="subcellular location">
    <subcellularLocation>
        <location evidence="1 14">Cell outer membrane</location>
        <topology evidence="1 14">Multi-pass membrane protein</topology>
    </subcellularLocation>
</comment>
<dbReference type="InterPro" id="IPR039426">
    <property type="entry name" value="TonB-dep_rcpt-like"/>
</dbReference>
<dbReference type="AlphaFoldDB" id="A0A3G9FYP6"/>
<evidence type="ECO:0000256" key="4">
    <source>
        <dbReference type="ARBA" id="ARBA00022452"/>
    </source>
</evidence>
<dbReference type="InterPro" id="IPR010105">
    <property type="entry name" value="TonB_sidphr_rcpt"/>
</dbReference>
<evidence type="ECO:0000256" key="15">
    <source>
        <dbReference type="RuleBase" id="RU003357"/>
    </source>
</evidence>
<keyword evidence="9" id="KW-0406">Ion transport</keyword>
<feature type="signal peptide" evidence="16">
    <location>
        <begin position="1"/>
        <end position="22"/>
    </location>
</feature>
<evidence type="ECO:0000256" key="2">
    <source>
        <dbReference type="ARBA" id="ARBA00009810"/>
    </source>
</evidence>
<evidence type="ECO:0000256" key="11">
    <source>
        <dbReference type="ARBA" id="ARBA00023136"/>
    </source>
</evidence>
<dbReference type="Gene3D" id="2.40.170.20">
    <property type="entry name" value="TonB-dependent receptor, beta-barrel domain"/>
    <property type="match status" value="1"/>
</dbReference>
<dbReference type="GO" id="GO:0015344">
    <property type="term" value="F:siderophore uptake transmembrane transporter activity"/>
    <property type="evidence" value="ECO:0007669"/>
    <property type="project" value="TreeGrafter"/>
</dbReference>
<dbReference type="RefSeq" id="WP_172961128.1">
    <property type="nucleotide sequence ID" value="NZ_AP018827.1"/>
</dbReference>
<dbReference type="PANTHER" id="PTHR32552">
    <property type="entry name" value="FERRICHROME IRON RECEPTOR-RELATED"/>
    <property type="match status" value="1"/>
</dbReference>
<keyword evidence="12 19" id="KW-0675">Receptor</keyword>
<evidence type="ECO:0000256" key="1">
    <source>
        <dbReference type="ARBA" id="ARBA00004571"/>
    </source>
</evidence>
<evidence type="ECO:0000256" key="16">
    <source>
        <dbReference type="SAM" id="SignalP"/>
    </source>
</evidence>
<dbReference type="GO" id="GO:0015891">
    <property type="term" value="P:siderophore transport"/>
    <property type="evidence" value="ECO:0007669"/>
    <property type="project" value="InterPro"/>
</dbReference>
<dbReference type="Pfam" id="PF00593">
    <property type="entry name" value="TonB_dep_Rec_b-barrel"/>
    <property type="match status" value="1"/>
</dbReference>
<dbReference type="GO" id="GO:0038023">
    <property type="term" value="F:signaling receptor activity"/>
    <property type="evidence" value="ECO:0007669"/>
    <property type="project" value="InterPro"/>
</dbReference>
<dbReference type="InterPro" id="IPR000531">
    <property type="entry name" value="Beta-barrel_TonB"/>
</dbReference>
<evidence type="ECO:0000259" key="17">
    <source>
        <dbReference type="Pfam" id="PF00593"/>
    </source>
</evidence>
<dbReference type="NCBIfam" id="TIGR01783">
    <property type="entry name" value="TonB-siderophor"/>
    <property type="match status" value="1"/>
</dbReference>
<dbReference type="InterPro" id="IPR037066">
    <property type="entry name" value="Plug_dom_sf"/>
</dbReference>
<keyword evidence="13 14" id="KW-0998">Cell outer membrane</keyword>